<dbReference type="InterPro" id="IPR003141">
    <property type="entry name" value="Pol/His_phosphatase_N"/>
</dbReference>
<dbReference type="GO" id="GO:0004534">
    <property type="term" value="F:5'-3' RNA exonuclease activity"/>
    <property type="evidence" value="ECO:0007669"/>
    <property type="project" value="TreeGrafter"/>
</dbReference>
<organism evidence="2 3">
    <name type="scientific">[Eubacterium] hominis</name>
    <dbReference type="NCBI Taxonomy" id="2764325"/>
    <lineage>
        <taxon>Bacteria</taxon>
        <taxon>Bacillati</taxon>
        <taxon>Bacillota</taxon>
        <taxon>Erysipelotrichia</taxon>
        <taxon>Erysipelotrichales</taxon>
        <taxon>Erysipelotrichaceae</taxon>
        <taxon>Amedibacillus</taxon>
    </lineage>
</organism>
<dbReference type="PANTHER" id="PTHR42924:SF3">
    <property type="entry name" value="POLYMERASE_HISTIDINOL PHOSPHATASE N-TERMINAL DOMAIN-CONTAINING PROTEIN"/>
    <property type="match status" value="1"/>
</dbReference>
<evidence type="ECO:0000313" key="2">
    <source>
        <dbReference type="EMBL" id="QNM12906.1"/>
    </source>
</evidence>
<dbReference type="SUPFAM" id="SSF89550">
    <property type="entry name" value="PHP domain-like"/>
    <property type="match status" value="1"/>
</dbReference>
<dbReference type="InterPro" id="IPR052018">
    <property type="entry name" value="PHP_domain"/>
</dbReference>
<dbReference type="Proteomes" id="UP000515856">
    <property type="component" value="Chromosome"/>
</dbReference>
<dbReference type="InterPro" id="IPR004013">
    <property type="entry name" value="PHP_dom"/>
</dbReference>
<dbReference type="PANTHER" id="PTHR42924">
    <property type="entry name" value="EXONUCLEASE"/>
    <property type="match status" value="1"/>
</dbReference>
<dbReference type="Pfam" id="PF02811">
    <property type="entry name" value="PHP"/>
    <property type="match status" value="1"/>
</dbReference>
<dbReference type="InterPro" id="IPR016195">
    <property type="entry name" value="Pol/histidinol_Pase-like"/>
</dbReference>
<gene>
    <name evidence="2" type="ORF">H9Q80_02840</name>
</gene>
<dbReference type="RefSeq" id="WP_117536148.1">
    <property type="nucleotide sequence ID" value="NZ_CP060636.1"/>
</dbReference>
<feature type="domain" description="Polymerase/histidinol phosphatase N-terminal" evidence="1">
    <location>
        <begin position="4"/>
        <end position="70"/>
    </location>
</feature>
<keyword evidence="3" id="KW-1185">Reference proteome</keyword>
<dbReference type="Gene3D" id="3.20.20.140">
    <property type="entry name" value="Metal-dependent hydrolases"/>
    <property type="match status" value="1"/>
</dbReference>
<dbReference type="CDD" id="cd07438">
    <property type="entry name" value="PHP_HisPPase_AMP"/>
    <property type="match status" value="1"/>
</dbReference>
<dbReference type="Gene3D" id="1.10.150.650">
    <property type="match status" value="1"/>
</dbReference>
<dbReference type="AlphaFoldDB" id="A0A7G9GQ24"/>
<evidence type="ECO:0000259" key="1">
    <source>
        <dbReference type="SMART" id="SM00481"/>
    </source>
</evidence>
<dbReference type="SMART" id="SM00481">
    <property type="entry name" value="POLIIIAc"/>
    <property type="match status" value="1"/>
</dbReference>
<evidence type="ECO:0000313" key="3">
    <source>
        <dbReference type="Proteomes" id="UP000515856"/>
    </source>
</evidence>
<proteinExistence type="predicted"/>
<dbReference type="EMBL" id="CP060636">
    <property type="protein sequence ID" value="QNM12906.1"/>
    <property type="molecule type" value="Genomic_DNA"/>
</dbReference>
<accession>A0A7G9GQ24</accession>
<dbReference type="KEGG" id="ehn:H9Q80_02840"/>
<name>A0A7G9GQ24_9FIRM</name>
<protein>
    <submittedName>
        <fullName evidence="2">PHP domain-containing protein</fullName>
    </submittedName>
</protein>
<reference evidence="2 3" key="1">
    <citation type="submission" date="2020-08" db="EMBL/GenBank/DDBJ databases">
        <authorList>
            <person name="Liu C."/>
            <person name="Sun Q."/>
        </authorList>
    </citation>
    <scope>NUCLEOTIDE SEQUENCE [LARGE SCALE GENOMIC DNA]</scope>
    <source>
        <strain evidence="2 3">NSJ-61</strain>
    </source>
</reference>
<sequence>MNTIDLHMHSIYSDDGVYTPTELMKMCKDAGLQIVAIADHNSTKAIPEARNAAEKLKLTYIPAIELDCTIHGVDLHVLGYGIDENNQALLDNAEYVKKQAQNVGKEQIEKVKALGFYIDEDACYALSHEGVITGEIIAEVALQDERNHPLMKEYLPGGSRSDNPFVNFYWDYCAQSKPAYVPIHYISLKEAVDMIHAAGGIAVLAHPGNNTKENLSLIDAIFAYDVKGMEVYSSYHSPEQIAFYKDYAEQHYLMITMGSDFHGKTKPSIALGGSHCPDTSLYENAILSLIK</sequence>
<dbReference type="GO" id="GO:0035312">
    <property type="term" value="F:5'-3' DNA exonuclease activity"/>
    <property type="evidence" value="ECO:0007669"/>
    <property type="project" value="TreeGrafter"/>
</dbReference>